<gene>
    <name evidence="2" type="ORF">M408DRAFT_327635</name>
</gene>
<feature type="compositionally biased region" description="Basic and acidic residues" evidence="1">
    <location>
        <begin position="235"/>
        <end position="253"/>
    </location>
</feature>
<protein>
    <submittedName>
        <fullName evidence="2">Uncharacterized protein</fullName>
    </submittedName>
</protein>
<proteinExistence type="predicted"/>
<dbReference type="AlphaFoldDB" id="A0A0C2XR49"/>
<reference evidence="2 3" key="1">
    <citation type="submission" date="2014-04" db="EMBL/GenBank/DDBJ databases">
        <authorList>
            <consortium name="DOE Joint Genome Institute"/>
            <person name="Kuo A."/>
            <person name="Zuccaro A."/>
            <person name="Kohler A."/>
            <person name="Nagy L.G."/>
            <person name="Floudas D."/>
            <person name="Copeland A."/>
            <person name="Barry K.W."/>
            <person name="Cichocki N."/>
            <person name="Veneault-Fourrey C."/>
            <person name="LaButti K."/>
            <person name="Lindquist E.A."/>
            <person name="Lipzen A."/>
            <person name="Lundell T."/>
            <person name="Morin E."/>
            <person name="Murat C."/>
            <person name="Sun H."/>
            <person name="Tunlid A."/>
            <person name="Henrissat B."/>
            <person name="Grigoriev I.V."/>
            <person name="Hibbett D.S."/>
            <person name="Martin F."/>
            <person name="Nordberg H.P."/>
            <person name="Cantor M.N."/>
            <person name="Hua S.X."/>
        </authorList>
    </citation>
    <scope>NUCLEOTIDE SEQUENCE [LARGE SCALE GENOMIC DNA]</scope>
    <source>
        <strain evidence="2 3">MAFF 305830</strain>
    </source>
</reference>
<reference evidence="3" key="2">
    <citation type="submission" date="2015-01" db="EMBL/GenBank/DDBJ databases">
        <title>Evolutionary Origins and Diversification of the Mycorrhizal Mutualists.</title>
        <authorList>
            <consortium name="DOE Joint Genome Institute"/>
            <consortium name="Mycorrhizal Genomics Consortium"/>
            <person name="Kohler A."/>
            <person name="Kuo A."/>
            <person name="Nagy L.G."/>
            <person name="Floudas D."/>
            <person name="Copeland A."/>
            <person name="Barry K.W."/>
            <person name="Cichocki N."/>
            <person name="Veneault-Fourrey C."/>
            <person name="LaButti K."/>
            <person name="Lindquist E.A."/>
            <person name="Lipzen A."/>
            <person name="Lundell T."/>
            <person name="Morin E."/>
            <person name="Murat C."/>
            <person name="Riley R."/>
            <person name="Ohm R."/>
            <person name="Sun H."/>
            <person name="Tunlid A."/>
            <person name="Henrissat B."/>
            <person name="Grigoriev I.V."/>
            <person name="Hibbett D.S."/>
            <person name="Martin F."/>
        </authorList>
    </citation>
    <scope>NUCLEOTIDE SEQUENCE [LARGE SCALE GENOMIC DNA]</scope>
    <source>
        <strain evidence="3">MAFF 305830</strain>
    </source>
</reference>
<keyword evidence="3" id="KW-1185">Reference proteome</keyword>
<feature type="compositionally biased region" description="Low complexity" evidence="1">
    <location>
        <begin position="177"/>
        <end position="198"/>
    </location>
</feature>
<accession>A0A0C2XR49</accession>
<evidence type="ECO:0000313" key="2">
    <source>
        <dbReference type="EMBL" id="KIM31422.1"/>
    </source>
</evidence>
<feature type="region of interest" description="Disordered" evidence="1">
    <location>
        <begin position="221"/>
        <end position="253"/>
    </location>
</feature>
<dbReference type="EMBL" id="KN824282">
    <property type="protein sequence ID" value="KIM31422.1"/>
    <property type="molecule type" value="Genomic_DNA"/>
</dbReference>
<name>A0A0C2XR49_SERVB</name>
<organism evidence="2 3">
    <name type="scientific">Serendipita vermifera MAFF 305830</name>
    <dbReference type="NCBI Taxonomy" id="933852"/>
    <lineage>
        <taxon>Eukaryota</taxon>
        <taxon>Fungi</taxon>
        <taxon>Dikarya</taxon>
        <taxon>Basidiomycota</taxon>
        <taxon>Agaricomycotina</taxon>
        <taxon>Agaricomycetes</taxon>
        <taxon>Sebacinales</taxon>
        <taxon>Serendipitaceae</taxon>
        <taxon>Serendipita</taxon>
    </lineage>
</organism>
<evidence type="ECO:0000313" key="3">
    <source>
        <dbReference type="Proteomes" id="UP000054097"/>
    </source>
</evidence>
<evidence type="ECO:0000256" key="1">
    <source>
        <dbReference type="SAM" id="MobiDB-lite"/>
    </source>
</evidence>
<dbReference type="HOGENOM" id="CLU_593369_0_0_1"/>
<feature type="compositionally biased region" description="Low complexity" evidence="1">
    <location>
        <begin position="138"/>
        <end position="163"/>
    </location>
</feature>
<dbReference type="Proteomes" id="UP000054097">
    <property type="component" value="Unassembled WGS sequence"/>
</dbReference>
<dbReference type="OrthoDB" id="4121058at2759"/>
<sequence length="403" mass="43981">MANSQPVVPPVVVEEFTCVGSGLLYESYPRESPADLRSLLLPTGGKNGISDRDRSQKWWLAQNKFYGLAQAKATPIGTLRSKLEDALRIPGGMRVPEKILNLESEGNRRYNELLLHVLKETQSPQKGAGKPSTATGMPSKKTSNPNPPKAAASASKGKGATNKPSGKPATTKGGGTSSNSGPAGRPATAKATKATPRTMPNMGLGSFELVEEIVVRTKFTQGKATGASAPRKRGRSPDRMDEASSKKRARPDDEATDFGFICGTYDISAPEILREWEYVGDNLQLVIGLDSEKRLFGSFQFGILSGVLRSPVDIEPRADGANAKFEWCGREELRGSEVYPHKPRMKGVLRFTRRKRDGRHTIKGSMEAVPTLGKCDFTGERVGELMVISERWEDYSEDAYEEF</sequence>
<feature type="region of interest" description="Disordered" evidence="1">
    <location>
        <begin position="119"/>
        <end position="203"/>
    </location>
</feature>